<dbReference type="PANTHER" id="PTHR10071:SF281">
    <property type="entry name" value="BOX A-BINDING FACTOR-RELATED"/>
    <property type="match status" value="1"/>
</dbReference>
<evidence type="ECO:0000256" key="7">
    <source>
        <dbReference type="ARBA" id="ARBA00023163"/>
    </source>
</evidence>
<dbReference type="EnsemblMetazoa" id="PPA38599.1">
    <property type="protein sequence ID" value="PPA38599.1"/>
    <property type="gene ID" value="WBGene00276968"/>
</dbReference>
<dbReference type="GO" id="GO:0005634">
    <property type="term" value="C:nucleus"/>
    <property type="evidence" value="ECO:0000318"/>
    <property type="project" value="GO_Central"/>
</dbReference>
<accession>A0A2A6BYX7</accession>
<dbReference type="SMART" id="SM00401">
    <property type="entry name" value="ZnF_GATA"/>
    <property type="match status" value="2"/>
</dbReference>
<keyword evidence="3" id="KW-0863">Zinc-finger</keyword>
<dbReference type="Gene3D" id="3.30.50.10">
    <property type="entry name" value="Erythroid Transcription Factor GATA-1, subunit A"/>
    <property type="match status" value="2"/>
</dbReference>
<evidence type="ECO:0000256" key="6">
    <source>
        <dbReference type="ARBA" id="ARBA00023125"/>
    </source>
</evidence>
<accession>A0A8R1YV02</accession>
<sequence>MATSTDGSLSTVFPSSDLLYPSIPLPTHHNSPSNDIKVNESTDEIFSPSKSSTLSYGAHNLYYSNGGKVSDPYGSTTSSQYLTIPFYPFASSSFPSSDPSSFTAPVIPSSNIFDPSQQQFFASSYYTPDYNSYLHPSTIPSQQRPTVSSTSSSATVSSSSTVCGRTPVSTNVNRTAATANSEGRECANCGATNTPLWRRDGAGQYLCNACGLYHKMNGHNRPLERPKKRQNTQKRTGVICVNCNTTNTTLWRRNGRGEPVCNACGLYHKLHQKARPIAMKKDGIQTRNRKTVSKGRKKKEEESILSSTLPIQPWKPCESMPFLNTYAYVPNQQQSYFLTPP</sequence>
<dbReference type="OrthoDB" id="515401at2759"/>
<dbReference type="GO" id="GO:0000122">
    <property type="term" value="P:negative regulation of transcription by RNA polymerase II"/>
    <property type="evidence" value="ECO:0000318"/>
    <property type="project" value="GO_Central"/>
</dbReference>
<dbReference type="GO" id="GO:0045944">
    <property type="term" value="P:positive regulation of transcription by RNA polymerase II"/>
    <property type="evidence" value="ECO:0000318"/>
    <property type="project" value="GO_Central"/>
</dbReference>
<reference evidence="10" key="2">
    <citation type="submission" date="2022-06" db="UniProtKB">
        <authorList>
            <consortium name="EnsemblMetazoa"/>
        </authorList>
    </citation>
    <scope>IDENTIFICATION</scope>
    <source>
        <strain evidence="10">PS312</strain>
    </source>
</reference>
<keyword evidence="11" id="KW-1185">Reference proteome</keyword>
<keyword evidence="4" id="KW-0862">Zinc</keyword>
<dbReference type="PANTHER" id="PTHR10071">
    <property type="entry name" value="TRANSCRIPTION FACTOR GATA FAMILY MEMBER"/>
    <property type="match status" value="1"/>
</dbReference>
<dbReference type="Proteomes" id="UP000005239">
    <property type="component" value="Unassembled WGS sequence"/>
</dbReference>
<dbReference type="GO" id="GO:0008270">
    <property type="term" value="F:zinc ion binding"/>
    <property type="evidence" value="ECO:0007669"/>
    <property type="project" value="UniProtKB-KW"/>
</dbReference>
<dbReference type="FunFam" id="3.30.50.10:FF:000032">
    <property type="entry name" value="Transcription factor GATA-3"/>
    <property type="match status" value="1"/>
</dbReference>
<feature type="compositionally biased region" description="Basic residues" evidence="9">
    <location>
        <begin position="287"/>
        <end position="297"/>
    </location>
</feature>
<keyword evidence="2" id="KW-0479">Metal-binding</keyword>
<evidence type="ECO:0000256" key="1">
    <source>
        <dbReference type="ARBA" id="ARBA00004123"/>
    </source>
</evidence>
<gene>
    <name evidence="10" type="primary">WBGene00276968</name>
</gene>
<evidence type="ECO:0000256" key="4">
    <source>
        <dbReference type="ARBA" id="ARBA00022833"/>
    </source>
</evidence>
<feature type="compositionally biased region" description="Low complexity" evidence="9">
    <location>
        <begin position="146"/>
        <end position="160"/>
    </location>
</feature>
<dbReference type="GO" id="GO:0045165">
    <property type="term" value="P:cell fate commitment"/>
    <property type="evidence" value="ECO:0000318"/>
    <property type="project" value="GO_Central"/>
</dbReference>
<dbReference type="Pfam" id="PF00320">
    <property type="entry name" value="GATA"/>
    <property type="match status" value="2"/>
</dbReference>
<dbReference type="InterPro" id="IPR000679">
    <property type="entry name" value="Znf_GATA"/>
</dbReference>
<dbReference type="InterPro" id="IPR013088">
    <property type="entry name" value="Znf_NHR/GATA"/>
</dbReference>
<keyword evidence="8" id="KW-0539">Nucleus</keyword>
<dbReference type="PRINTS" id="PR00619">
    <property type="entry name" value="GATAZNFINGER"/>
</dbReference>
<evidence type="ECO:0000256" key="9">
    <source>
        <dbReference type="SAM" id="MobiDB-lite"/>
    </source>
</evidence>
<keyword evidence="6" id="KW-0238">DNA-binding</keyword>
<comment type="subcellular location">
    <subcellularLocation>
        <location evidence="1">Nucleus</location>
    </subcellularLocation>
</comment>
<dbReference type="GO" id="GO:0009888">
    <property type="term" value="P:tissue development"/>
    <property type="evidence" value="ECO:0007669"/>
    <property type="project" value="UniProtKB-ARBA"/>
</dbReference>
<evidence type="ECO:0000256" key="8">
    <source>
        <dbReference type="ARBA" id="ARBA00023242"/>
    </source>
</evidence>
<dbReference type="CDD" id="cd00202">
    <property type="entry name" value="ZnF_GATA"/>
    <property type="match status" value="2"/>
</dbReference>
<organism evidence="10 11">
    <name type="scientific">Pristionchus pacificus</name>
    <name type="common">Parasitic nematode worm</name>
    <dbReference type="NCBI Taxonomy" id="54126"/>
    <lineage>
        <taxon>Eukaryota</taxon>
        <taxon>Metazoa</taxon>
        <taxon>Ecdysozoa</taxon>
        <taxon>Nematoda</taxon>
        <taxon>Chromadorea</taxon>
        <taxon>Rhabditida</taxon>
        <taxon>Rhabditina</taxon>
        <taxon>Diplogasteromorpha</taxon>
        <taxon>Diplogasteroidea</taxon>
        <taxon>Neodiplogasteridae</taxon>
        <taxon>Pristionchus</taxon>
    </lineage>
</organism>
<evidence type="ECO:0000313" key="11">
    <source>
        <dbReference type="Proteomes" id="UP000005239"/>
    </source>
</evidence>
<feature type="region of interest" description="Disordered" evidence="9">
    <location>
        <begin position="137"/>
        <end position="160"/>
    </location>
</feature>
<evidence type="ECO:0000313" key="10">
    <source>
        <dbReference type="EnsemblMetazoa" id="PPA38599.1"/>
    </source>
</evidence>
<dbReference type="GO" id="GO:0000978">
    <property type="term" value="F:RNA polymerase II cis-regulatory region sequence-specific DNA binding"/>
    <property type="evidence" value="ECO:0000318"/>
    <property type="project" value="GO_Central"/>
</dbReference>
<dbReference type="PROSITE" id="PS00344">
    <property type="entry name" value="GATA_ZN_FINGER_1"/>
    <property type="match status" value="2"/>
</dbReference>
<feature type="region of interest" description="Disordered" evidence="9">
    <location>
        <begin position="285"/>
        <end position="305"/>
    </location>
</feature>
<evidence type="ECO:0000256" key="3">
    <source>
        <dbReference type="ARBA" id="ARBA00022771"/>
    </source>
</evidence>
<keyword evidence="7" id="KW-0804">Transcription</keyword>
<dbReference type="GO" id="GO:0000981">
    <property type="term" value="F:DNA-binding transcription factor activity, RNA polymerase II-specific"/>
    <property type="evidence" value="ECO:0000318"/>
    <property type="project" value="GO_Central"/>
</dbReference>
<protein>
    <submittedName>
        <fullName evidence="10">Uncharacterized protein</fullName>
    </submittedName>
</protein>
<evidence type="ECO:0000256" key="5">
    <source>
        <dbReference type="ARBA" id="ARBA00023015"/>
    </source>
</evidence>
<proteinExistence type="predicted"/>
<keyword evidence="5" id="KW-0805">Transcription regulation</keyword>
<reference evidence="11" key="1">
    <citation type="journal article" date="2008" name="Nat. Genet.">
        <title>The Pristionchus pacificus genome provides a unique perspective on nematode lifestyle and parasitism.</title>
        <authorList>
            <person name="Dieterich C."/>
            <person name="Clifton S.W."/>
            <person name="Schuster L.N."/>
            <person name="Chinwalla A."/>
            <person name="Delehaunty K."/>
            <person name="Dinkelacker I."/>
            <person name="Fulton L."/>
            <person name="Fulton R."/>
            <person name="Godfrey J."/>
            <person name="Minx P."/>
            <person name="Mitreva M."/>
            <person name="Roeseler W."/>
            <person name="Tian H."/>
            <person name="Witte H."/>
            <person name="Yang S.P."/>
            <person name="Wilson R.K."/>
            <person name="Sommer R.J."/>
        </authorList>
    </citation>
    <scope>NUCLEOTIDE SEQUENCE [LARGE SCALE GENOMIC DNA]</scope>
    <source>
        <strain evidence="11">PS312</strain>
    </source>
</reference>
<name>A0A2A6BYX7_PRIPA</name>
<evidence type="ECO:0000256" key="2">
    <source>
        <dbReference type="ARBA" id="ARBA00022723"/>
    </source>
</evidence>
<dbReference type="SUPFAM" id="SSF57716">
    <property type="entry name" value="Glucocorticoid receptor-like (DNA-binding domain)"/>
    <property type="match status" value="2"/>
</dbReference>
<dbReference type="PROSITE" id="PS50114">
    <property type="entry name" value="GATA_ZN_FINGER_2"/>
    <property type="match status" value="2"/>
</dbReference>
<dbReference type="AlphaFoldDB" id="A0A2A6BYX7"/>
<dbReference type="InterPro" id="IPR039355">
    <property type="entry name" value="Transcription_factor_GATA"/>
</dbReference>